<protein>
    <submittedName>
        <fullName evidence="6">623_t:CDS:1</fullName>
    </submittedName>
</protein>
<dbReference type="GO" id="GO:0003785">
    <property type="term" value="F:actin monomer binding"/>
    <property type="evidence" value="ECO:0007669"/>
    <property type="project" value="InterPro"/>
</dbReference>
<gene>
    <name evidence="6" type="ORF">FMOSSE_LOCUS4943</name>
</gene>
<dbReference type="GO" id="GO:0005856">
    <property type="term" value="C:cytoskeleton"/>
    <property type="evidence" value="ECO:0007669"/>
    <property type="project" value="UniProtKB-SubCell"/>
</dbReference>
<comment type="subcellular location">
    <subcellularLocation>
        <location evidence="1">Cytoplasm</location>
        <location evidence="1">Cytoskeleton</location>
    </subcellularLocation>
</comment>
<evidence type="ECO:0000256" key="1">
    <source>
        <dbReference type="ARBA" id="ARBA00004245"/>
    </source>
</evidence>
<accession>A0A9N9F9T2</accession>
<dbReference type="InterPro" id="IPR038386">
    <property type="entry name" value="Beta-thymosin_sf"/>
</dbReference>
<name>A0A9N9F9T2_FUNMO</name>
<proteinExistence type="inferred from homology"/>
<sequence>MTDKEPTPLSPIAKEIEEKAVKVKENLKHVETNEKNTLPTAAGKNQNYGIDDRHK</sequence>
<dbReference type="GO" id="GO:0007015">
    <property type="term" value="P:actin filament organization"/>
    <property type="evidence" value="ECO:0007669"/>
    <property type="project" value="InterPro"/>
</dbReference>
<evidence type="ECO:0000256" key="2">
    <source>
        <dbReference type="ARBA" id="ARBA00009511"/>
    </source>
</evidence>
<feature type="region of interest" description="Disordered" evidence="5">
    <location>
        <begin position="30"/>
        <end position="55"/>
    </location>
</feature>
<dbReference type="InterPro" id="IPR001152">
    <property type="entry name" value="Beta-thymosin"/>
</dbReference>
<dbReference type="Proteomes" id="UP000789375">
    <property type="component" value="Unassembled WGS sequence"/>
</dbReference>
<feature type="compositionally biased region" description="Polar residues" evidence="5">
    <location>
        <begin position="35"/>
        <end position="48"/>
    </location>
</feature>
<dbReference type="EMBL" id="CAJVPP010000883">
    <property type="protein sequence ID" value="CAG8519236.1"/>
    <property type="molecule type" value="Genomic_DNA"/>
</dbReference>
<comment type="caution">
    <text evidence="6">The sequence shown here is derived from an EMBL/GenBank/DDBJ whole genome shotgun (WGS) entry which is preliminary data.</text>
</comment>
<dbReference type="Gene3D" id="1.20.5.520">
    <property type="entry name" value="Single helix bin"/>
    <property type="match status" value="1"/>
</dbReference>
<keyword evidence="7" id="KW-1185">Reference proteome</keyword>
<reference evidence="6" key="1">
    <citation type="submission" date="2021-06" db="EMBL/GenBank/DDBJ databases">
        <authorList>
            <person name="Kallberg Y."/>
            <person name="Tangrot J."/>
            <person name="Rosling A."/>
        </authorList>
    </citation>
    <scope>NUCLEOTIDE SEQUENCE</scope>
    <source>
        <strain evidence="6">87-6 pot B 2015</strain>
    </source>
</reference>
<evidence type="ECO:0000313" key="6">
    <source>
        <dbReference type="EMBL" id="CAG8519236.1"/>
    </source>
</evidence>
<evidence type="ECO:0000256" key="3">
    <source>
        <dbReference type="ARBA" id="ARBA00022490"/>
    </source>
</evidence>
<keyword evidence="3" id="KW-0963">Cytoplasm</keyword>
<organism evidence="6 7">
    <name type="scientific">Funneliformis mosseae</name>
    <name type="common">Endomycorrhizal fungus</name>
    <name type="synonym">Glomus mosseae</name>
    <dbReference type="NCBI Taxonomy" id="27381"/>
    <lineage>
        <taxon>Eukaryota</taxon>
        <taxon>Fungi</taxon>
        <taxon>Fungi incertae sedis</taxon>
        <taxon>Mucoromycota</taxon>
        <taxon>Glomeromycotina</taxon>
        <taxon>Glomeromycetes</taxon>
        <taxon>Glomerales</taxon>
        <taxon>Glomeraceae</taxon>
        <taxon>Funneliformis</taxon>
    </lineage>
</organism>
<keyword evidence="4" id="KW-0206">Cytoskeleton</keyword>
<dbReference type="AlphaFoldDB" id="A0A9N9F9T2"/>
<evidence type="ECO:0000313" key="7">
    <source>
        <dbReference type="Proteomes" id="UP000789375"/>
    </source>
</evidence>
<evidence type="ECO:0000256" key="5">
    <source>
        <dbReference type="SAM" id="MobiDB-lite"/>
    </source>
</evidence>
<dbReference type="Pfam" id="PF01290">
    <property type="entry name" value="Thymosin"/>
    <property type="match status" value="1"/>
</dbReference>
<evidence type="ECO:0000256" key="4">
    <source>
        <dbReference type="ARBA" id="ARBA00023212"/>
    </source>
</evidence>
<comment type="similarity">
    <text evidence="2">Belongs to the thymosin beta family.</text>
</comment>